<dbReference type="CDD" id="cd02231">
    <property type="entry name" value="cupin_BLL6423-like"/>
    <property type="match status" value="1"/>
</dbReference>
<dbReference type="EMBL" id="QFPP01000111">
    <property type="protein sequence ID" value="PZQ74850.1"/>
    <property type="molecule type" value="Genomic_DNA"/>
</dbReference>
<dbReference type="InterPro" id="IPR013096">
    <property type="entry name" value="Cupin_2"/>
</dbReference>
<evidence type="ECO:0000313" key="3">
    <source>
        <dbReference type="Proteomes" id="UP000249135"/>
    </source>
</evidence>
<comment type="caution">
    <text evidence="2">The sequence shown here is derived from an EMBL/GenBank/DDBJ whole genome shotgun (WGS) entry which is preliminary data.</text>
</comment>
<gene>
    <name evidence="2" type="ORF">DI563_11195</name>
</gene>
<evidence type="ECO:0000313" key="2">
    <source>
        <dbReference type="EMBL" id="PZQ74850.1"/>
    </source>
</evidence>
<sequence>MPHSTVRRFVTGHNALGRSIIVESAQPTVYTLPGVNVVFHELWSTDAMPISVPLHGHEDPAAGPVVLPPPANGTRFRIIDIPPDKDTFRPGDEVRMKEVFSKIGDADASTASASARHPAMHRTESVDYAFVIEGEITLLLDEGEAHLKSGDVVIQRGTNHAWSNRSDQKCRMLFVLMDGKFQPELRAALGSAAH</sequence>
<dbReference type="AlphaFoldDB" id="A0A2W5SJ66"/>
<reference evidence="2 3" key="1">
    <citation type="submission" date="2017-08" db="EMBL/GenBank/DDBJ databases">
        <title>Infants hospitalized years apart are colonized by the same room-sourced microbial strains.</title>
        <authorList>
            <person name="Brooks B."/>
            <person name="Olm M.R."/>
            <person name="Firek B.A."/>
            <person name="Baker R."/>
            <person name="Thomas B.C."/>
            <person name="Morowitz M.J."/>
            <person name="Banfield J.F."/>
        </authorList>
    </citation>
    <scope>NUCLEOTIDE SEQUENCE [LARGE SCALE GENOMIC DNA]</scope>
    <source>
        <strain evidence="2">S2_005_003_R2_41</strain>
    </source>
</reference>
<dbReference type="PANTHER" id="PTHR36156">
    <property type="entry name" value="SLR2101 PROTEIN"/>
    <property type="match status" value="1"/>
</dbReference>
<dbReference type="Pfam" id="PF07883">
    <property type="entry name" value="Cupin_2"/>
    <property type="match status" value="1"/>
</dbReference>
<evidence type="ECO:0000259" key="1">
    <source>
        <dbReference type="Pfam" id="PF07883"/>
    </source>
</evidence>
<dbReference type="Proteomes" id="UP000249135">
    <property type="component" value="Unassembled WGS sequence"/>
</dbReference>
<feature type="domain" description="Cupin type-2" evidence="1">
    <location>
        <begin position="120"/>
        <end position="175"/>
    </location>
</feature>
<dbReference type="InterPro" id="IPR047142">
    <property type="entry name" value="OryJ/VirC-like"/>
</dbReference>
<name>A0A2W5SJ66_VARPD</name>
<dbReference type="InterPro" id="IPR014710">
    <property type="entry name" value="RmlC-like_jellyroll"/>
</dbReference>
<dbReference type="Gene3D" id="2.60.120.10">
    <property type="entry name" value="Jelly Rolls"/>
    <property type="match status" value="1"/>
</dbReference>
<accession>A0A2W5SJ66</accession>
<dbReference type="PANTHER" id="PTHR36156:SF2">
    <property type="entry name" value="CUPIN TYPE-2 DOMAIN-CONTAINING PROTEIN"/>
    <property type="match status" value="1"/>
</dbReference>
<dbReference type="SUPFAM" id="SSF51182">
    <property type="entry name" value="RmlC-like cupins"/>
    <property type="match status" value="1"/>
</dbReference>
<protein>
    <submittedName>
        <fullName evidence="2">Cupin domain-containing protein</fullName>
    </submittedName>
</protein>
<proteinExistence type="predicted"/>
<dbReference type="InterPro" id="IPR011051">
    <property type="entry name" value="RmlC_Cupin_sf"/>
</dbReference>
<organism evidence="2 3">
    <name type="scientific">Variovorax paradoxus</name>
    <dbReference type="NCBI Taxonomy" id="34073"/>
    <lineage>
        <taxon>Bacteria</taxon>
        <taxon>Pseudomonadati</taxon>
        <taxon>Pseudomonadota</taxon>
        <taxon>Betaproteobacteria</taxon>
        <taxon>Burkholderiales</taxon>
        <taxon>Comamonadaceae</taxon>
        <taxon>Variovorax</taxon>
    </lineage>
</organism>